<sequence length="142" mass="14518">MTGDRNTGSRPDGGGPADLAGRIRVILERYGGIIGRPVRRGLDTAQLPADQAATLRSLAASLTAGPDGTAGPGGTGGGPAGADRFVYVIEVEFQGGRVERTFHEPVPEGVRPLLTLLSRAPRLPARPGPPPPSSPAGGSPRR</sequence>
<comment type="caution">
    <text evidence="2">The sequence shown here is derived from an EMBL/GenBank/DDBJ whole genome shotgun (WGS) entry which is preliminary data.</text>
</comment>
<feature type="compositionally biased region" description="Pro residues" evidence="1">
    <location>
        <begin position="124"/>
        <end position="134"/>
    </location>
</feature>
<dbReference type="InterPro" id="IPR049457">
    <property type="entry name" value="Emfourin"/>
</dbReference>
<evidence type="ECO:0000313" key="2">
    <source>
        <dbReference type="EMBL" id="OHV24352.1"/>
    </source>
</evidence>
<keyword evidence="3" id="KW-1185">Reference proteome</keyword>
<gene>
    <name evidence="2" type="ORF">BBK14_05690</name>
</gene>
<name>A0A1S1PUA4_9ACTN</name>
<feature type="region of interest" description="Disordered" evidence="1">
    <location>
        <begin position="60"/>
        <end position="81"/>
    </location>
</feature>
<organism evidence="2 3">
    <name type="scientific">Parafrankia soli</name>
    <dbReference type="NCBI Taxonomy" id="2599596"/>
    <lineage>
        <taxon>Bacteria</taxon>
        <taxon>Bacillati</taxon>
        <taxon>Actinomycetota</taxon>
        <taxon>Actinomycetes</taxon>
        <taxon>Frankiales</taxon>
        <taxon>Frankiaceae</taxon>
        <taxon>Parafrankia</taxon>
    </lineage>
</organism>
<dbReference type="RefSeq" id="WP_071065532.1">
    <property type="nucleotide sequence ID" value="NZ_MAXA01000235.1"/>
</dbReference>
<dbReference type="EMBL" id="MAXA01000235">
    <property type="protein sequence ID" value="OHV24352.1"/>
    <property type="molecule type" value="Genomic_DNA"/>
</dbReference>
<reference evidence="3" key="1">
    <citation type="submission" date="2016-07" db="EMBL/GenBank/DDBJ databases">
        <title>Frankia sp. NRRL B-16219 Genome sequencing.</title>
        <authorList>
            <person name="Ghodhbane-Gtari F."/>
            <person name="Swanson E."/>
            <person name="Gueddou A."/>
            <person name="Louati M."/>
            <person name="Nouioui I."/>
            <person name="Hezbri K."/>
            <person name="Abebe-Akele F."/>
            <person name="Simpson S."/>
            <person name="Morris K."/>
            <person name="Thomas K."/>
            <person name="Gtari M."/>
            <person name="Tisa L.S."/>
        </authorList>
    </citation>
    <scope>NUCLEOTIDE SEQUENCE [LARGE SCALE GENOMIC DNA]</scope>
    <source>
        <strain evidence="3">NRRL B-16219</strain>
    </source>
</reference>
<dbReference type="AlphaFoldDB" id="A0A1S1PUA4"/>
<proteinExistence type="predicted"/>
<evidence type="ECO:0000256" key="1">
    <source>
        <dbReference type="SAM" id="MobiDB-lite"/>
    </source>
</evidence>
<accession>A0A1S1PUA4</accession>
<feature type="compositionally biased region" description="Gly residues" evidence="1">
    <location>
        <begin position="68"/>
        <end position="80"/>
    </location>
</feature>
<protein>
    <submittedName>
        <fullName evidence="2">Uncharacterized protein</fullName>
    </submittedName>
</protein>
<feature type="region of interest" description="Disordered" evidence="1">
    <location>
        <begin position="117"/>
        <end position="142"/>
    </location>
</feature>
<evidence type="ECO:0000313" key="3">
    <source>
        <dbReference type="Proteomes" id="UP000179769"/>
    </source>
</evidence>
<dbReference type="Pfam" id="PF20242">
    <property type="entry name" value="Emfourin"/>
    <property type="match status" value="1"/>
</dbReference>
<dbReference type="Proteomes" id="UP000179769">
    <property type="component" value="Unassembled WGS sequence"/>
</dbReference>